<evidence type="ECO:0000256" key="2">
    <source>
        <dbReference type="ARBA" id="ARBA00023242"/>
    </source>
</evidence>
<comment type="subcellular location">
    <subcellularLocation>
        <location evidence="1">Nucleus</location>
    </subcellularLocation>
</comment>
<dbReference type="Proteomes" id="UP000685013">
    <property type="component" value="Chromosome 15"/>
</dbReference>
<gene>
    <name evidence="5" type="primary">HOS1</name>
    <name evidence="5" type="ORF">SDJN03_23845</name>
</gene>
<reference evidence="5 6" key="1">
    <citation type="journal article" date="2021" name="Hortic Res">
        <title>The domestication of Cucurbita argyrosperma as revealed by the genome of its wild relative.</title>
        <authorList>
            <person name="Barrera-Redondo J."/>
            <person name="Sanchez-de la Vega G."/>
            <person name="Aguirre-Liguori J.A."/>
            <person name="Castellanos-Morales G."/>
            <person name="Gutierrez-Guerrero Y.T."/>
            <person name="Aguirre-Dugua X."/>
            <person name="Aguirre-Planter E."/>
            <person name="Tenaillon M.I."/>
            <person name="Lira-Saade R."/>
            <person name="Eguiarte L.E."/>
        </authorList>
    </citation>
    <scope>NUCLEOTIDE SEQUENCE [LARGE SCALE GENOMIC DNA]</scope>
    <source>
        <strain evidence="5">JBR-2021</strain>
    </source>
</reference>
<feature type="compositionally biased region" description="Low complexity" evidence="3">
    <location>
        <begin position="694"/>
        <end position="708"/>
    </location>
</feature>
<feature type="non-terminal residue" evidence="5">
    <location>
        <position position="1"/>
    </location>
</feature>
<feature type="domain" description="ELYS-like" evidence="4">
    <location>
        <begin position="331"/>
        <end position="604"/>
    </location>
</feature>
<feature type="region of interest" description="Disordered" evidence="3">
    <location>
        <begin position="694"/>
        <end position="713"/>
    </location>
</feature>
<proteinExistence type="predicted"/>
<feature type="compositionally biased region" description="Polar residues" evidence="3">
    <location>
        <begin position="847"/>
        <end position="857"/>
    </location>
</feature>
<dbReference type="AlphaFoldDB" id="A0AAV6MF71"/>
<evidence type="ECO:0000256" key="1">
    <source>
        <dbReference type="ARBA" id="ARBA00004123"/>
    </source>
</evidence>
<dbReference type="InterPro" id="IPR025151">
    <property type="entry name" value="ELYS_dom"/>
</dbReference>
<feature type="compositionally biased region" description="Polar residues" evidence="3">
    <location>
        <begin position="872"/>
        <end position="888"/>
    </location>
</feature>
<protein>
    <submittedName>
        <fullName evidence="5">E3 ubiquitin-protein ligase HOS1</fullName>
    </submittedName>
</protein>
<feature type="region of interest" description="Disordered" evidence="3">
    <location>
        <begin position="1"/>
        <end position="30"/>
    </location>
</feature>
<name>A0AAV6MF71_9ROSI</name>
<evidence type="ECO:0000256" key="3">
    <source>
        <dbReference type="SAM" id="MobiDB-lite"/>
    </source>
</evidence>
<dbReference type="PANTHER" id="PTHR47358">
    <property type="entry name" value="E3 UBIQUITIN-PROTEIN LIGASE HOS1"/>
    <property type="match status" value="1"/>
</dbReference>
<keyword evidence="6" id="KW-1185">Reference proteome</keyword>
<dbReference type="PANTHER" id="PTHR47358:SF2">
    <property type="entry name" value="E3 UBIQUITIN-PROTEIN LIGASE HOS1"/>
    <property type="match status" value="1"/>
</dbReference>
<feature type="region of interest" description="Disordered" evidence="3">
    <location>
        <begin position="847"/>
        <end position="937"/>
    </location>
</feature>
<dbReference type="GO" id="GO:0016567">
    <property type="term" value="P:protein ubiquitination"/>
    <property type="evidence" value="ECO:0007669"/>
    <property type="project" value="InterPro"/>
</dbReference>
<organism evidence="5 6">
    <name type="scientific">Cucurbita argyrosperma subsp. sororia</name>
    <dbReference type="NCBI Taxonomy" id="37648"/>
    <lineage>
        <taxon>Eukaryota</taxon>
        <taxon>Viridiplantae</taxon>
        <taxon>Streptophyta</taxon>
        <taxon>Embryophyta</taxon>
        <taxon>Tracheophyta</taxon>
        <taxon>Spermatophyta</taxon>
        <taxon>Magnoliopsida</taxon>
        <taxon>eudicotyledons</taxon>
        <taxon>Gunneridae</taxon>
        <taxon>Pentapetalae</taxon>
        <taxon>rosids</taxon>
        <taxon>fabids</taxon>
        <taxon>Cucurbitales</taxon>
        <taxon>Cucurbitaceae</taxon>
        <taxon>Cucurbiteae</taxon>
        <taxon>Cucurbita</taxon>
    </lineage>
</organism>
<sequence length="980" mass="110237">MDRQIDGHAVPSTYTNGRAASASTSSSLRPDYSSRAVQDALKHLASIDLIELCNEAKVEHCRATRDLRSCGRDVQFVLNSCGHASLCEECCQRCDICPICRVPVPKTSARIRLRLFYECVEAGLIPKNSKENPPEEDGENRITTDVQRLYSLFDIALENNLVSLICHYVTDVCMDESAVSSDPVIAFLLDEVVVKDWCKRASRNIITELQVIYNSGVEGMRSRMSLLLKFSVLLAGISNVLEVLDSSFRSSHSAQLEDLHNLHEGILKIKQHMEIMMWCIRHQFLENVRSRHSSFTSWLTAVRERKSAAIRQSWPDALDDSADSIGLDGSLFIEDALGNLDIEQWFSLDVVDGLEIASLENDGAPVIFRSKIGGSSGCYPFENLRVAVDVLFLRGSSDVLVAKKAILLYYLFDRHWTMPDEKWRHIIEDFAASFSITRHSILESFVFYLLDDHTDEALQEACRLLPHISGPATHPKIAQVLLERKNPDTALMVLRWSGHDSMSVPVSLVEAVTGVRVRVECALLTEAFMYQKMVCNRVRDRKKYEGHEDAFGNAQSKFKSWEDWMKILVTEICFLCIRRNFVDRMIELPWSSNEEKHLHKCLLEWSTAHPSSTIGSLLFVYYLQRFRYLEAYQVNILLQKAEQGYLSENSVHEDVLSRMKSTSHWRAGLVDKLMELLPEVQQLEIKSGKLPTVDVSSEVESSPEADPSGVQEQHLSSILIPSTNTSTVSHRNDSQFILKPPVFGTPGRLGGTSNHSKVAKFGSPSVHKRLFSSKERVPKIGNSLHKSVDFQDMFSSGFHQASAMNISPSEEATRSSRLLPNSHEKLSLDKEQNGITNQVRNTSPYSRRITANPTYNTPDRKFGLLDVPSRGVQENGSTKDNGTWNISSLDYPMDISSHGGGQDSAADIGYSNGVPRWRSDEVSDEEEASPNRVPSRDRRTQWLEFAASMRDRIINSQKLHVAKLGKERGTHSRPATGEIG</sequence>
<comment type="caution">
    <text evidence="5">The sequence shown here is derived from an EMBL/GenBank/DDBJ whole genome shotgun (WGS) entry which is preliminary data.</text>
</comment>
<dbReference type="GO" id="GO:0004842">
    <property type="term" value="F:ubiquitin-protein transferase activity"/>
    <property type="evidence" value="ECO:0007669"/>
    <property type="project" value="InterPro"/>
</dbReference>
<keyword evidence="2" id="KW-0539">Nucleus</keyword>
<evidence type="ECO:0000259" key="4">
    <source>
        <dbReference type="Pfam" id="PF13934"/>
    </source>
</evidence>
<accession>A0AAV6MF71</accession>
<evidence type="ECO:0000313" key="5">
    <source>
        <dbReference type="EMBL" id="KAG6579397.1"/>
    </source>
</evidence>
<dbReference type="EMBL" id="JAGKQH010000015">
    <property type="protein sequence ID" value="KAG6579397.1"/>
    <property type="molecule type" value="Genomic_DNA"/>
</dbReference>
<dbReference type="InterPro" id="IPR044718">
    <property type="entry name" value="HOS1"/>
</dbReference>
<dbReference type="GO" id="GO:0005634">
    <property type="term" value="C:nucleus"/>
    <property type="evidence" value="ECO:0007669"/>
    <property type="project" value="UniProtKB-SubCell"/>
</dbReference>
<evidence type="ECO:0000313" key="6">
    <source>
        <dbReference type="Proteomes" id="UP000685013"/>
    </source>
</evidence>
<dbReference type="Pfam" id="PF13934">
    <property type="entry name" value="ELYS"/>
    <property type="match status" value="1"/>
</dbReference>